<keyword evidence="7" id="KW-1185">Reference proteome</keyword>
<dbReference type="InterPro" id="IPR029016">
    <property type="entry name" value="GAF-like_dom_sf"/>
</dbReference>
<dbReference type="GO" id="GO:0045892">
    <property type="term" value="P:negative regulation of DNA-templated transcription"/>
    <property type="evidence" value="ECO:0007669"/>
    <property type="project" value="TreeGrafter"/>
</dbReference>
<dbReference type="Pfam" id="PF09339">
    <property type="entry name" value="HTH_IclR"/>
    <property type="match status" value="1"/>
</dbReference>
<dbReference type="InterPro" id="IPR014757">
    <property type="entry name" value="Tscrpt_reg_IclR_C"/>
</dbReference>
<keyword evidence="3" id="KW-0804">Transcription</keyword>
<dbReference type="PROSITE" id="PS51078">
    <property type="entry name" value="ICLR_ED"/>
    <property type="match status" value="1"/>
</dbReference>
<feature type="domain" description="HTH iclR-type" evidence="4">
    <location>
        <begin position="7"/>
        <end position="69"/>
    </location>
</feature>
<dbReference type="Proteomes" id="UP000199649">
    <property type="component" value="Chromosome I"/>
</dbReference>
<dbReference type="InterPro" id="IPR036390">
    <property type="entry name" value="WH_DNA-bd_sf"/>
</dbReference>
<keyword evidence="1" id="KW-0805">Transcription regulation</keyword>
<organism evidence="6 7">
    <name type="scientific">Agrococcus carbonis</name>
    <dbReference type="NCBI Taxonomy" id="684552"/>
    <lineage>
        <taxon>Bacteria</taxon>
        <taxon>Bacillati</taxon>
        <taxon>Actinomycetota</taxon>
        <taxon>Actinomycetes</taxon>
        <taxon>Micrococcales</taxon>
        <taxon>Microbacteriaceae</taxon>
        <taxon>Agrococcus</taxon>
    </lineage>
</organism>
<dbReference type="InterPro" id="IPR036388">
    <property type="entry name" value="WH-like_DNA-bd_sf"/>
</dbReference>
<dbReference type="STRING" id="684552.SAMN04489719_1274"/>
<evidence type="ECO:0000256" key="1">
    <source>
        <dbReference type="ARBA" id="ARBA00023015"/>
    </source>
</evidence>
<dbReference type="Pfam" id="PF01614">
    <property type="entry name" value="IclR_C"/>
    <property type="match status" value="1"/>
</dbReference>
<dbReference type="RefSeq" id="WP_157674226.1">
    <property type="nucleotide sequence ID" value="NZ_LT629734.1"/>
</dbReference>
<dbReference type="AlphaFoldDB" id="A0A1H1NI08"/>
<dbReference type="SUPFAM" id="SSF55781">
    <property type="entry name" value="GAF domain-like"/>
    <property type="match status" value="1"/>
</dbReference>
<dbReference type="SMART" id="SM00346">
    <property type="entry name" value="HTH_ICLR"/>
    <property type="match status" value="1"/>
</dbReference>
<dbReference type="SUPFAM" id="SSF46785">
    <property type="entry name" value="Winged helix' DNA-binding domain"/>
    <property type="match status" value="1"/>
</dbReference>
<name>A0A1H1NI08_9MICO</name>
<accession>A0A1H1NI08</accession>
<evidence type="ECO:0000256" key="2">
    <source>
        <dbReference type="ARBA" id="ARBA00023125"/>
    </source>
</evidence>
<reference evidence="7" key="1">
    <citation type="submission" date="2016-10" db="EMBL/GenBank/DDBJ databases">
        <authorList>
            <person name="Varghese N."/>
            <person name="Submissions S."/>
        </authorList>
    </citation>
    <scope>NUCLEOTIDE SEQUENCE [LARGE SCALE GENOMIC DNA]</scope>
    <source>
        <strain evidence="7">DSM 22965</strain>
    </source>
</reference>
<evidence type="ECO:0000313" key="7">
    <source>
        <dbReference type="Proteomes" id="UP000199649"/>
    </source>
</evidence>
<evidence type="ECO:0000256" key="3">
    <source>
        <dbReference type="ARBA" id="ARBA00023163"/>
    </source>
</evidence>
<dbReference type="OrthoDB" id="7274111at2"/>
<dbReference type="Gene3D" id="3.30.450.40">
    <property type="match status" value="1"/>
</dbReference>
<dbReference type="InterPro" id="IPR005471">
    <property type="entry name" value="Tscrpt_reg_IclR_N"/>
</dbReference>
<dbReference type="GO" id="GO:0003700">
    <property type="term" value="F:DNA-binding transcription factor activity"/>
    <property type="evidence" value="ECO:0007669"/>
    <property type="project" value="TreeGrafter"/>
</dbReference>
<keyword evidence="2 6" id="KW-0238">DNA-binding</keyword>
<dbReference type="EMBL" id="LT629734">
    <property type="protein sequence ID" value="SDR98626.1"/>
    <property type="molecule type" value="Genomic_DNA"/>
</dbReference>
<proteinExistence type="predicted"/>
<dbReference type="InterPro" id="IPR050707">
    <property type="entry name" value="HTH_MetabolicPath_Reg"/>
</dbReference>
<dbReference type="PANTHER" id="PTHR30136">
    <property type="entry name" value="HELIX-TURN-HELIX TRANSCRIPTIONAL REGULATOR, ICLR FAMILY"/>
    <property type="match status" value="1"/>
</dbReference>
<dbReference type="PANTHER" id="PTHR30136:SF35">
    <property type="entry name" value="HTH-TYPE TRANSCRIPTIONAL REGULATOR RV1719"/>
    <property type="match status" value="1"/>
</dbReference>
<feature type="domain" description="IclR-ED" evidence="5">
    <location>
        <begin position="70"/>
        <end position="250"/>
    </location>
</feature>
<evidence type="ECO:0000259" key="5">
    <source>
        <dbReference type="PROSITE" id="PS51078"/>
    </source>
</evidence>
<sequence>MNERKDAGLVQKTVHIVRSVATHPDGVGLSEVARDTGFSKATCFRILTALEDEGWLVSDPVTRHFSLSLGLFMLVSSQHTAARRSALVDDVLRGVAAEVEEAAGLDRLDQQAALVLREFSGPHQIGHTPRAVPRRLSAVRTSTGRVMLAYGDRDKARELFEEDAASGRPLAIKDAAAFDAMLDEVLERGYAVSSDELEPGLTAIAVPVRIDDEVPYSTWVSGPTFRMREREQAHVVEALRGAAERLAVLL</sequence>
<dbReference type="Gene3D" id="1.10.10.10">
    <property type="entry name" value="Winged helix-like DNA-binding domain superfamily/Winged helix DNA-binding domain"/>
    <property type="match status" value="1"/>
</dbReference>
<gene>
    <name evidence="6" type="ORF">SAMN04489719_1274</name>
</gene>
<evidence type="ECO:0000313" key="6">
    <source>
        <dbReference type="EMBL" id="SDR98626.1"/>
    </source>
</evidence>
<protein>
    <submittedName>
        <fullName evidence="6">DNA-binding transcriptional regulator, IclR family</fullName>
    </submittedName>
</protein>
<dbReference type="GO" id="GO:0003677">
    <property type="term" value="F:DNA binding"/>
    <property type="evidence" value="ECO:0007669"/>
    <property type="project" value="UniProtKB-KW"/>
</dbReference>
<dbReference type="PROSITE" id="PS51077">
    <property type="entry name" value="HTH_ICLR"/>
    <property type="match status" value="1"/>
</dbReference>
<evidence type="ECO:0000259" key="4">
    <source>
        <dbReference type="PROSITE" id="PS51077"/>
    </source>
</evidence>